<evidence type="ECO:0000256" key="2">
    <source>
        <dbReference type="ARBA" id="ARBA00022942"/>
    </source>
</evidence>
<dbReference type="Proteomes" id="UP000189513">
    <property type="component" value="Unassembled WGS sequence"/>
</dbReference>
<dbReference type="InterPro" id="IPR054179">
    <property type="entry name" value="PSD13_N"/>
</dbReference>
<dbReference type="PANTHER" id="PTHR10539">
    <property type="entry name" value="26S PROTEASOME NON-ATPASE REGULATORY SUBUNIT 13"/>
    <property type="match status" value="1"/>
</dbReference>
<sequence length="381" mass="44010">MDVDVPGILTTLRTEANPQLESLFLAFEDLYDRKLWHQLTKTLEVFYKTPSSTGVRMRLYKNFITLFKYKINQLKHVEFLLASLVEVKEASECKGYLLELKEELKKQDKIDKEQALLFLDIEIARCKLHLKQEVEARDDLDKIDKSFAQIDAVDLKLNQSYFSTNSEYYKVKSDYNNFYYQSLLYLSTVQLDDLQLIDQQRLAYDLSISALLADKIYNFGELLTHPILQTLKGGEYQWIIDLLNSLNSGDIDAFSKNLHHLEKNTLLKTSESFLKQKICLMTLVELVFAKSIRVISFKDVSVATLLSIGEVEHLVMRALSLGLLKGSIDQISQTISINWVQPRIINQTQIANMKQKLVAWDANVSKLGTFMEQNGKEIWIE</sequence>
<dbReference type="PANTHER" id="PTHR10539:SF0">
    <property type="entry name" value="26S PROTEASOME NON-ATPASE REGULATORY SUBUNIT 13"/>
    <property type="match status" value="1"/>
</dbReference>
<name>A0A1V2LEN5_CYBFA</name>
<dbReference type="AlphaFoldDB" id="A0A1V2LEN5"/>
<dbReference type="GO" id="GO:0005829">
    <property type="term" value="C:cytosol"/>
    <property type="evidence" value="ECO:0007669"/>
    <property type="project" value="TreeGrafter"/>
</dbReference>
<dbReference type="GO" id="GO:0008541">
    <property type="term" value="C:proteasome regulatory particle, lid subcomplex"/>
    <property type="evidence" value="ECO:0007669"/>
    <property type="project" value="TreeGrafter"/>
</dbReference>
<evidence type="ECO:0000259" key="3">
    <source>
        <dbReference type="PROSITE" id="PS50250"/>
    </source>
</evidence>
<gene>
    <name evidence="4" type="ORF">BON22_0740</name>
</gene>
<organism evidence="4 5">
    <name type="scientific">Cyberlindnera fabianii</name>
    <name type="common">Yeast</name>
    <name type="synonym">Hansenula fabianii</name>
    <dbReference type="NCBI Taxonomy" id="36022"/>
    <lineage>
        <taxon>Eukaryota</taxon>
        <taxon>Fungi</taxon>
        <taxon>Dikarya</taxon>
        <taxon>Ascomycota</taxon>
        <taxon>Saccharomycotina</taxon>
        <taxon>Saccharomycetes</taxon>
        <taxon>Phaffomycetales</taxon>
        <taxon>Phaffomycetaceae</taxon>
        <taxon>Cyberlindnera</taxon>
    </lineage>
</organism>
<proteinExistence type="inferred from homology"/>
<dbReference type="InterPro" id="IPR035298">
    <property type="entry name" value="PSMD13"/>
</dbReference>
<dbReference type="InterPro" id="IPR000717">
    <property type="entry name" value="PCI_dom"/>
</dbReference>
<evidence type="ECO:0000313" key="4">
    <source>
        <dbReference type="EMBL" id="ONH69531.1"/>
    </source>
</evidence>
<dbReference type="SMART" id="SM00088">
    <property type="entry name" value="PINT"/>
    <property type="match status" value="1"/>
</dbReference>
<dbReference type="OMA" id="SFEDYWE"/>
<dbReference type="InterPro" id="IPR036390">
    <property type="entry name" value="WH_DNA-bd_sf"/>
</dbReference>
<dbReference type="InterPro" id="IPR040798">
    <property type="entry name" value="Rpn9_C"/>
</dbReference>
<evidence type="ECO:0000256" key="1">
    <source>
        <dbReference type="ARBA" id="ARBA00006207"/>
    </source>
</evidence>
<keyword evidence="5" id="KW-1185">Reference proteome</keyword>
<dbReference type="Pfam" id="PF22037">
    <property type="entry name" value="PSD13_N"/>
    <property type="match status" value="1"/>
</dbReference>
<dbReference type="SUPFAM" id="SSF46785">
    <property type="entry name" value="Winged helix' DNA-binding domain"/>
    <property type="match status" value="1"/>
</dbReference>
<dbReference type="VEuPathDB" id="FungiDB:BON22_0740"/>
<dbReference type="STRING" id="36022.A0A1V2LEN5"/>
<dbReference type="PROSITE" id="PS50250">
    <property type="entry name" value="PCI"/>
    <property type="match status" value="1"/>
</dbReference>
<dbReference type="GO" id="GO:0005198">
    <property type="term" value="F:structural molecule activity"/>
    <property type="evidence" value="ECO:0007669"/>
    <property type="project" value="TreeGrafter"/>
</dbReference>
<reference evidence="5" key="1">
    <citation type="journal article" date="2017" name="Genome Announc.">
        <title>Genome sequences of Cyberlindnera fabianii 65, Pichia kudriavzevii 129, and Saccharomyces cerevisiae 131 isolated from fermented masau fruits in Zimbabwe.</title>
        <authorList>
            <person name="van Rijswijck I.M.H."/>
            <person name="Derks M.F.L."/>
            <person name="Abee T."/>
            <person name="de Ridder D."/>
            <person name="Smid E.J."/>
        </authorList>
    </citation>
    <scope>NUCLEOTIDE SEQUENCE [LARGE SCALE GENOMIC DNA]</scope>
    <source>
        <strain evidence="5">65</strain>
    </source>
</reference>
<feature type="domain" description="PCI" evidence="3">
    <location>
        <begin position="177"/>
        <end position="342"/>
    </location>
</feature>
<dbReference type="GO" id="GO:0006511">
    <property type="term" value="P:ubiquitin-dependent protein catabolic process"/>
    <property type="evidence" value="ECO:0007669"/>
    <property type="project" value="TreeGrafter"/>
</dbReference>
<keyword evidence="2" id="KW-0647">Proteasome</keyword>
<dbReference type="EMBL" id="MPUK01000001">
    <property type="protein sequence ID" value="ONH69531.1"/>
    <property type="molecule type" value="Genomic_DNA"/>
</dbReference>
<accession>A0A1V2LEN5</accession>
<protein>
    <recommendedName>
        <fullName evidence="3">PCI domain-containing protein</fullName>
    </recommendedName>
</protein>
<comment type="similarity">
    <text evidence="1">Belongs to the proteasome subunit S11 family.</text>
</comment>
<dbReference type="Pfam" id="PF18261">
    <property type="entry name" value="Rpn9_C"/>
    <property type="match status" value="1"/>
</dbReference>
<comment type="caution">
    <text evidence="4">The sequence shown here is derived from an EMBL/GenBank/DDBJ whole genome shotgun (WGS) entry which is preliminary data.</text>
</comment>
<dbReference type="GO" id="GO:0005634">
    <property type="term" value="C:nucleus"/>
    <property type="evidence" value="ECO:0007669"/>
    <property type="project" value="TreeGrafter"/>
</dbReference>
<dbReference type="Pfam" id="PF01399">
    <property type="entry name" value="PCI"/>
    <property type="match status" value="1"/>
</dbReference>
<evidence type="ECO:0000313" key="5">
    <source>
        <dbReference type="Proteomes" id="UP000189513"/>
    </source>
</evidence>